<sequence length="1797" mass="187998">MSSLLGADELQEGAVADVGALADVISALQAVNVSYLRPLRPALPGAGEPCTQLQKQLEQACPGIFSGACVLAGAATAPPKPRKGSAAPATAPPPAQHPATTAVPRRAADKPPAAKRARVARVAVAADRAQEEMPAEEASKAAEAYAACIAQFVRKHEKAAAAAAAAAGADAEEANGAAAAGQDEEMEEAGEEEEEEEEDEMLAGAGGSGGAALLRDVRRVCEDTLRMCQAGHQAALRGVPPDALLALLRVLHGLVTAGAGRLLEQGDTEGSPRGRRILVALEAAAAALHIMTVPNMPQRVYNEDLMEAVLDLLRFHLTYNIFPFHDPRLRAAARPQLAAGDEEAAAAAEAAAAGGRRKLSAKKARAAAAAAVKWVAVTLCLLWIPPAMRPLLDRCQSLLLLLADLLRLVRLPAAALMPLLRACMVSLAVEGQKLLQEKAVRLLVAAFQAYPAQDARTCIQMLTAAVLQMIQGCVDLPPMDCDPASLADCYQGAATCADYFWTLCLDRRAWRGQRGGWRAGHRTAELRCPGAAGPFPPLPARILCPAHPSHMPLKKSETDLDFRLLLSSLLRDLLAAAHQPAWPAAAFLLLRLAALLQGERGLRAPDPHVRQYCVDLLASLAAQLYADEAEVQKDGEALRALAQEGGGSGDVGEEAPRLLLLYLADRRRGGHASSASARAFMLCQAFAEEVTNLQRQGAAAEKLVEKLVQYRQQRDELDGLVADVEVDAGQAQRLMRFVSSLGRARSSMVQWLLECLNPATQAPTTRSKAVKALGEVVQADARVLDIASVQAAMERALQDEAVSVREAAVSLLGRHAAANQSLALRLFGTLARAATDPGTSVRKAAIKILWDSCIRAPGFPRATDACKHVLMRSGDPEESIQDMVAKVFHSLWFTPRLEAGEEGGRAVERSAAQRAQQLADVALAVYEAGGRAIHLPLDQSHPLVAVLRAALGVGARGDLRKEWSAGRGVAEALLDLFLTAQETSQSEEQAGFGHLLSLHAFVVTDVELCMPPKDRAKFVRSLAPYLKVSPDAGDGEAGRRRGAESLLCVLSILDGVLSQVARCEGATLAELLPDLHQLINRHPFVQVLAAACSCLTTLATKEGAAARQLAAAAAVYACWLREPPPPPMGDPQAAAQQAALRCRFLFILGQLCRRGAHVLEATAPEAGGPPLAMAECQRIFVQHCGAAQANLKVAEAALGALGALTIARPSFMVDKRSPANRLLKLKALSNLIELLRADEADMTAAQADGGGAGPGGGAALPAVAGGAAKRRGREAAAAAAEEAAQAAEHAALATQNGEGDTLSQSSSILQDNWDAVLVLATDTAAGAPASSLSPPGSAGGAELAPGTHVRRRVVELMEIVLRGGLVGPWTAVAPLMALATDPLEDVRGRALRLLRQLCDKHPRYLDADRLCGGVVRAYQFRAALAQASGEGPRGWAGGAPAQAVAGLAAVYTHLIQPKFQLKVDFLRGLLKRLRAASCLVSAGAAEADLSLLAFCADCVAGLPYRRGDEPCMVVQEINSIVCRSGEAVKEELKRSLYGSAAPVAPAASAGAGAAADAPPPPSAAPSSAVVMAQCKASLALSMLLLLKEFLKTAYSVNSERIVAFATAGEKRKAEEKVAVSALAGVPTYLDKLDLAAHKDPEAMRAQYKLFKQLMKRDAADYGHLVAGGGRKAGQRGGSEEPEAPGSSEGGGGDGVASPGDEPGDDLTPGWMEGLGQAPAGTGRGGRGRGRGGRGGRGGRSTGRGGRGGRTTGGGRGRKKRRVVGSDGEEEDSGDSGEEYDPRATSTKKVSKRLPMTR</sequence>
<dbReference type="InterPro" id="IPR033031">
    <property type="entry name" value="Scc2/Nipped-B"/>
</dbReference>
<dbReference type="OrthoDB" id="418242at2759"/>
<feature type="region of interest" description="Disordered" evidence="8">
    <location>
        <begin position="1665"/>
        <end position="1797"/>
    </location>
</feature>
<dbReference type="Pfam" id="PF12765">
    <property type="entry name" value="Cohesin_HEAT"/>
    <property type="match status" value="2"/>
</dbReference>
<dbReference type="FunCoup" id="E1ZI42">
    <property type="interactions" value="1323"/>
</dbReference>
<keyword evidence="3 6" id="KW-0677">Repeat</keyword>
<evidence type="ECO:0000256" key="8">
    <source>
        <dbReference type="SAM" id="MobiDB-lite"/>
    </source>
</evidence>
<feature type="compositionally biased region" description="Acidic residues" evidence="8">
    <location>
        <begin position="1766"/>
        <end position="1778"/>
    </location>
</feature>
<evidence type="ECO:0000256" key="7">
    <source>
        <dbReference type="SAM" id="Coils"/>
    </source>
</evidence>
<dbReference type="EMBL" id="GL433847">
    <property type="protein sequence ID" value="EFN54570.1"/>
    <property type="molecule type" value="Genomic_DNA"/>
</dbReference>
<evidence type="ECO:0000256" key="1">
    <source>
        <dbReference type="ARBA" id="ARBA00004123"/>
    </source>
</evidence>
<dbReference type="OMA" id="GSTDWPA"/>
<evidence type="ECO:0000256" key="2">
    <source>
        <dbReference type="ARBA" id="ARBA00009252"/>
    </source>
</evidence>
<feature type="compositionally biased region" description="Acidic residues" evidence="8">
    <location>
        <begin position="182"/>
        <end position="201"/>
    </location>
</feature>
<dbReference type="GO" id="GO:1990414">
    <property type="term" value="P:replication-born double-strand break repair via sister chromatid exchange"/>
    <property type="evidence" value="ECO:0007669"/>
    <property type="project" value="TreeGrafter"/>
</dbReference>
<evidence type="ECO:0000256" key="5">
    <source>
        <dbReference type="ARBA" id="ARBA00023306"/>
    </source>
</evidence>
<evidence type="ECO:0000313" key="11">
    <source>
        <dbReference type="Proteomes" id="UP000008141"/>
    </source>
</evidence>
<dbReference type="eggNOG" id="KOG1020">
    <property type="taxonomic scope" value="Eukaryota"/>
</dbReference>
<evidence type="ECO:0000259" key="9">
    <source>
        <dbReference type="Pfam" id="PF12830"/>
    </source>
</evidence>
<dbReference type="InterPro" id="IPR016024">
    <property type="entry name" value="ARM-type_fold"/>
</dbReference>
<dbReference type="InParanoid" id="E1ZI42"/>
<gene>
    <name evidence="10" type="ORF">CHLNCDRAFT_135387</name>
</gene>
<keyword evidence="11" id="KW-1185">Reference proteome</keyword>
<reference evidence="10 11" key="1">
    <citation type="journal article" date="2010" name="Plant Cell">
        <title>The Chlorella variabilis NC64A genome reveals adaptation to photosymbiosis, coevolution with viruses, and cryptic sex.</title>
        <authorList>
            <person name="Blanc G."/>
            <person name="Duncan G."/>
            <person name="Agarkova I."/>
            <person name="Borodovsky M."/>
            <person name="Gurnon J."/>
            <person name="Kuo A."/>
            <person name="Lindquist E."/>
            <person name="Lucas S."/>
            <person name="Pangilinan J."/>
            <person name="Polle J."/>
            <person name="Salamov A."/>
            <person name="Terry A."/>
            <person name="Yamada T."/>
            <person name="Dunigan D.D."/>
            <person name="Grigoriev I.V."/>
            <person name="Claverie J.M."/>
            <person name="Van Etten J.L."/>
        </authorList>
    </citation>
    <scope>NUCLEOTIDE SEQUENCE [LARGE SCALE GENOMIC DNA]</scope>
    <source>
        <strain evidence="10 11">NC64A</strain>
    </source>
</reference>
<dbReference type="GO" id="GO:0010468">
    <property type="term" value="P:regulation of gene expression"/>
    <property type="evidence" value="ECO:0007669"/>
    <property type="project" value="InterPro"/>
</dbReference>
<dbReference type="KEGG" id="cvr:CHLNCDRAFT_135387"/>
<feature type="region of interest" description="Disordered" evidence="8">
    <location>
        <begin position="173"/>
        <end position="209"/>
    </location>
</feature>
<comment type="similarity">
    <text evidence="2 6">Belongs to the SCC2/Nipped-B family.</text>
</comment>
<evidence type="ECO:0000256" key="4">
    <source>
        <dbReference type="ARBA" id="ARBA00023242"/>
    </source>
</evidence>
<dbReference type="SUPFAM" id="SSF48371">
    <property type="entry name" value="ARM repeat"/>
    <property type="match status" value="1"/>
</dbReference>
<dbReference type="PANTHER" id="PTHR21704:SF18">
    <property type="entry name" value="NIPPED-B-LIKE PROTEIN"/>
    <property type="match status" value="1"/>
</dbReference>
<dbReference type="STRING" id="554065.E1ZI42"/>
<dbReference type="RefSeq" id="XP_005846672.1">
    <property type="nucleotide sequence ID" value="XM_005846610.1"/>
</dbReference>
<dbReference type="InterPro" id="IPR026003">
    <property type="entry name" value="Cohesin_HEAT"/>
</dbReference>
<organism evidence="11">
    <name type="scientific">Chlorella variabilis</name>
    <name type="common">Green alga</name>
    <dbReference type="NCBI Taxonomy" id="554065"/>
    <lineage>
        <taxon>Eukaryota</taxon>
        <taxon>Viridiplantae</taxon>
        <taxon>Chlorophyta</taxon>
        <taxon>core chlorophytes</taxon>
        <taxon>Trebouxiophyceae</taxon>
        <taxon>Chlorellales</taxon>
        <taxon>Chlorellaceae</taxon>
        <taxon>Chlorella clade</taxon>
        <taxon>Chlorella</taxon>
    </lineage>
</organism>
<dbReference type="GO" id="GO:0090694">
    <property type="term" value="C:Scc2-Scc4 cohesin loading complex"/>
    <property type="evidence" value="ECO:0007669"/>
    <property type="project" value="TreeGrafter"/>
</dbReference>
<keyword evidence="7" id="KW-0175">Coiled coil</keyword>
<dbReference type="GeneID" id="17353918"/>
<dbReference type="GO" id="GO:0071169">
    <property type="term" value="P:establishment of protein localization to chromatin"/>
    <property type="evidence" value="ECO:0007669"/>
    <property type="project" value="TreeGrafter"/>
</dbReference>
<keyword evidence="4 6" id="KW-0539">Nucleus</keyword>
<dbReference type="Gene3D" id="1.25.10.10">
    <property type="entry name" value="Leucine-rich Repeat Variant"/>
    <property type="match status" value="1"/>
</dbReference>
<protein>
    <recommendedName>
        <fullName evidence="6">Sister chromatid cohesion protein</fullName>
    </recommendedName>
</protein>
<keyword evidence="5 6" id="KW-0131">Cell cycle</keyword>
<name>E1ZI42_CHLVA</name>
<proteinExistence type="inferred from homology"/>
<dbReference type="GO" id="GO:0034087">
    <property type="term" value="P:establishment of mitotic sister chromatid cohesion"/>
    <property type="evidence" value="ECO:0007669"/>
    <property type="project" value="TreeGrafter"/>
</dbReference>
<evidence type="ECO:0000256" key="6">
    <source>
        <dbReference type="RuleBase" id="RU364107"/>
    </source>
</evidence>
<feature type="compositionally biased region" description="Gly residues" evidence="8">
    <location>
        <begin position="1665"/>
        <end position="1676"/>
    </location>
</feature>
<dbReference type="PANTHER" id="PTHR21704">
    <property type="entry name" value="NIPPED-B-LIKE PROTEIN DELANGIN SCC2-RELATED"/>
    <property type="match status" value="1"/>
</dbReference>
<comment type="subcellular location">
    <subcellularLocation>
        <location evidence="1 6">Nucleus</location>
    </subcellularLocation>
</comment>
<dbReference type="Proteomes" id="UP000008141">
    <property type="component" value="Unassembled WGS sequence"/>
</dbReference>
<dbReference type="GO" id="GO:0140588">
    <property type="term" value="P:chromatin looping"/>
    <property type="evidence" value="ECO:0007669"/>
    <property type="project" value="InterPro"/>
</dbReference>
<feature type="coiled-coil region" evidence="7">
    <location>
        <begin position="693"/>
        <end position="720"/>
    </location>
</feature>
<dbReference type="GO" id="GO:0061775">
    <property type="term" value="F:cohesin loader activity"/>
    <property type="evidence" value="ECO:0007669"/>
    <property type="project" value="InterPro"/>
</dbReference>
<dbReference type="InterPro" id="IPR024986">
    <property type="entry name" value="Nipped-B_C"/>
</dbReference>
<feature type="compositionally biased region" description="Gly residues" evidence="8">
    <location>
        <begin position="1734"/>
        <end position="1754"/>
    </location>
</feature>
<dbReference type="Pfam" id="PF12830">
    <property type="entry name" value="Nipped-B_C"/>
    <property type="match status" value="1"/>
</dbReference>
<dbReference type="GO" id="GO:0003682">
    <property type="term" value="F:chromatin binding"/>
    <property type="evidence" value="ECO:0007669"/>
    <property type="project" value="TreeGrafter"/>
</dbReference>
<accession>E1ZI42</accession>
<evidence type="ECO:0000256" key="3">
    <source>
        <dbReference type="ARBA" id="ARBA00022737"/>
    </source>
</evidence>
<dbReference type="InterPro" id="IPR011989">
    <property type="entry name" value="ARM-like"/>
</dbReference>
<feature type="region of interest" description="Disordered" evidence="8">
    <location>
        <begin position="76"/>
        <end position="116"/>
    </location>
</feature>
<evidence type="ECO:0000313" key="10">
    <source>
        <dbReference type="EMBL" id="EFN54570.1"/>
    </source>
</evidence>
<feature type="domain" description="Sister chromatid cohesion C-terminal" evidence="9">
    <location>
        <begin position="1346"/>
        <end position="1520"/>
    </location>
</feature>